<evidence type="ECO:0000256" key="2">
    <source>
        <dbReference type="ARBA" id="ARBA00022829"/>
    </source>
</evidence>
<dbReference type="Gene3D" id="3.30.300.130">
    <property type="entry name" value="Fe-S cluster assembly (FSCA)"/>
    <property type="match status" value="1"/>
</dbReference>
<reference evidence="5" key="1">
    <citation type="submission" date="2014-03" db="EMBL/GenBank/DDBJ databases">
        <authorList>
            <person name="Casaregola S."/>
        </authorList>
    </citation>
    <scope>NUCLEOTIDE SEQUENCE [LARGE SCALE GENOMIC DNA]</scope>
    <source>
        <strain evidence="5">CLIB 918</strain>
    </source>
</reference>
<evidence type="ECO:0000313" key="6">
    <source>
        <dbReference type="Proteomes" id="UP000242525"/>
    </source>
</evidence>
<protein>
    <submittedName>
        <fullName evidence="5">Similar to Saccharomyces cerevisiae YHR122W CIA2 Component of cytosolic iron-sulfur protein assembly (CIA) machinery</fullName>
    </submittedName>
</protein>
<dbReference type="GO" id="GO:0007059">
    <property type="term" value="P:chromosome segregation"/>
    <property type="evidence" value="ECO:0007669"/>
    <property type="project" value="UniProtKB-KW"/>
</dbReference>
<dbReference type="InterPro" id="IPR002744">
    <property type="entry name" value="MIP18-like"/>
</dbReference>
<feature type="compositionally biased region" description="Low complexity" evidence="3">
    <location>
        <begin position="84"/>
        <end position="96"/>
    </location>
</feature>
<keyword evidence="2" id="KW-0159">Chromosome partition</keyword>
<feature type="compositionally biased region" description="Polar residues" evidence="3">
    <location>
        <begin position="1"/>
        <end position="18"/>
    </location>
</feature>
<name>A0A0J9YHL7_GEOCN</name>
<dbReference type="Proteomes" id="UP000242525">
    <property type="component" value="Unassembled WGS sequence"/>
</dbReference>
<dbReference type="InterPro" id="IPR034904">
    <property type="entry name" value="FSCA_dom_sf"/>
</dbReference>
<dbReference type="PANTHER" id="PTHR12377:SF0">
    <property type="entry name" value="CYTOSOLIC IRON-SULFUR ASSEMBLY COMPONENT 2B"/>
    <property type="match status" value="1"/>
</dbReference>
<dbReference type="EMBL" id="CCBN010000001">
    <property type="protein sequence ID" value="CDO51442.1"/>
    <property type="molecule type" value="Genomic_DNA"/>
</dbReference>
<dbReference type="PANTHER" id="PTHR12377">
    <property type="entry name" value="CYTOSOLIC IRON-SULFUR ASSEMBLY COMPONENT 2B-RELATED"/>
    <property type="match status" value="1"/>
</dbReference>
<evidence type="ECO:0000259" key="4">
    <source>
        <dbReference type="Pfam" id="PF01883"/>
    </source>
</evidence>
<dbReference type="Pfam" id="PF01883">
    <property type="entry name" value="FeS_assembly_P"/>
    <property type="match status" value="1"/>
</dbReference>
<dbReference type="FunFam" id="3.30.300.130:FF:000004">
    <property type="entry name" value="cytosolic iron-sulfur assembly component 2A"/>
    <property type="match status" value="1"/>
</dbReference>
<evidence type="ECO:0000256" key="3">
    <source>
        <dbReference type="SAM" id="MobiDB-lite"/>
    </source>
</evidence>
<comment type="caution">
    <text evidence="5">The sequence shown here is derived from an EMBL/GenBank/DDBJ whole genome shotgun (WGS) entry which is preliminary data.</text>
</comment>
<evidence type="ECO:0000256" key="1">
    <source>
        <dbReference type="ARBA" id="ARBA00010381"/>
    </source>
</evidence>
<dbReference type="GO" id="GO:0051604">
    <property type="term" value="P:protein maturation"/>
    <property type="evidence" value="ECO:0007669"/>
    <property type="project" value="InterPro"/>
</dbReference>
<dbReference type="InterPro" id="IPR039796">
    <property type="entry name" value="MIP18"/>
</dbReference>
<dbReference type="OrthoDB" id="2746at2759"/>
<dbReference type="AlphaFoldDB" id="A0A0J9YHL7"/>
<evidence type="ECO:0000313" key="5">
    <source>
        <dbReference type="EMBL" id="CDO51442.1"/>
    </source>
</evidence>
<feature type="region of interest" description="Disordered" evidence="3">
    <location>
        <begin position="1"/>
        <end position="29"/>
    </location>
</feature>
<sequence length="233" mass="25455">MDSDPINANPTVLDTSALPTREAYQPSVSKAHSLQTSLLRDIPDKYTASLTSAPFSLFDNFTLSDPEDDDTSSLDDSASEKDVTTAPATTPATTSTNADDERYEPIDSQEIFDLISTISDPEHPLSLGQLAVVNLPHIWVTDSGNPDDIAEVYVEITPTITHCSLATLIGLGIRVRLERCLPARYRIVIKVREGTHQSERQVNKQLNDKERVAAACENEQLLGVISNMLATCT</sequence>
<dbReference type="Gene3D" id="6.10.250.1280">
    <property type="match status" value="1"/>
</dbReference>
<keyword evidence="6" id="KW-1185">Reference proteome</keyword>
<comment type="similarity">
    <text evidence="1">Belongs to the MIP18 family.</text>
</comment>
<feature type="region of interest" description="Disordered" evidence="3">
    <location>
        <begin position="66"/>
        <end position="103"/>
    </location>
</feature>
<dbReference type="SUPFAM" id="SSF117916">
    <property type="entry name" value="Fe-S cluster assembly (FSCA) domain-like"/>
    <property type="match status" value="1"/>
</dbReference>
<organism evidence="5 6">
    <name type="scientific">Geotrichum candidum</name>
    <name type="common">Oospora lactis</name>
    <name type="synonym">Dipodascus geotrichum</name>
    <dbReference type="NCBI Taxonomy" id="1173061"/>
    <lineage>
        <taxon>Eukaryota</taxon>
        <taxon>Fungi</taxon>
        <taxon>Dikarya</taxon>
        <taxon>Ascomycota</taxon>
        <taxon>Saccharomycotina</taxon>
        <taxon>Dipodascomycetes</taxon>
        <taxon>Dipodascales</taxon>
        <taxon>Dipodascaceae</taxon>
        <taxon>Geotrichum</taxon>
    </lineage>
</organism>
<dbReference type="STRING" id="1173061.A0A0J9YHL7"/>
<proteinExistence type="inferred from homology"/>
<gene>
    <name evidence="5" type="ORF">BN980_GECA01s06280g</name>
</gene>
<accession>A0A0J9YHL7</accession>
<feature type="domain" description="MIP18 family-like" evidence="4">
    <location>
        <begin position="109"/>
        <end position="178"/>
    </location>
</feature>